<dbReference type="GO" id="GO:0160147">
    <property type="term" value="F:tRNA pseudouridine(38-40) synthase activity"/>
    <property type="evidence" value="ECO:0007669"/>
    <property type="project" value="UniProtKB-EC"/>
</dbReference>
<dbReference type="InterPro" id="IPR020095">
    <property type="entry name" value="PsdUridine_synth_TruA_C"/>
</dbReference>
<comment type="similarity">
    <text evidence="1 4 7">Belongs to the tRNA pseudouridine synthase TruA family.</text>
</comment>
<evidence type="ECO:0000256" key="5">
    <source>
        <dbReference type="PIRSR" id="PIRSR001430-1"/>
    </source>
</evidence>
<gene>
    <name evidence="4" type="primary">truA</name>
    <name evidence="9" type="ORF">DOS83_07970</name>
</gene>
<comment type="catalytic activity">
    <reaction evidence="4 7">
        <text>uridine(38/39/40) in tRNA = pseudouridine(38/39/40) in tRNA</text>
        <dbReference type="Rhea" id="RHEA:22376"/>
        <dbReference type="Rhea" id="RHEA-COMP:10085"/>
        <dbReference type="Rhea" id="RHEA-COMP:10087"/>
        <dbReference type="ChEBI" id="CHEBI:65314"/>
        <dbReference type="ChEBI" id="CHEBI:65315"/>
        <dbReference type="EC" id="5.4.99.12"/>
    </reaction>
</comment>
<sequence length="276" mass="32151">MQRVLVKISYHGGQFLGFQIQNQGRTVQGYFEKILKRMHQQPVRIHPSSRTDRGVHAKVQYFHFDTDLNIAPEQWQYAMNRALPDDIYVHEVTFVSEDFHCRYDCVGKTYRYAIYQSAHRDPFQAQLKTFVSDRLDVEAMQQAAVQFMGTHDFTSFCSQKTEVHSKERTIYESRIEVTAEGLDFVITGSGFLYNMVRVIMAFLIEVGKGKRRADEVAELLEAKDRNRVPHTAPAEGLYLEKVYLSEDKLKEDFGSNIRIHYKKSLQNSSKHIDNLR</sequence>
<feature type="binding site" evidence="4 6">
    <location>
        <position position="110"/>
    </location>
    <ligand>
        <name>substrate</name>
    </ligand>
</feature>
<dbReference type="Gene3D" id="3.30.70.660">
    <property type="entry name" value="Pseudouridine synthase I, catalytic domain, C-terminal subdomain"/>
    <property type="match status" value="1"/>
</dbReference>
<feature type="domain" description="Pseudouridine synthase I TruA alpha/beta" evidence="8">
    <location>
        <begin position="9"/>
        <end position="104"/>
    </location>
</feature>
<dbReference type="InterPro" id="IPR001406">
    <property type="entry name" value="PsdUridine_synth_TruA"/>
</dbReference>
<dbReference type="GO" id="GO:0003723">
    <property type="term" value="F:RNA binding"/>
    <property type="evidence" value="ECO:0007669"/>
    <property type="project" value="InterPro"/>
</dbReference>
<accession>A0A3E0INY4</accession>
<dbReference type="InterPro" id="IPR020097">
    <property type="entry name" value="PsdUridine_synth_TruA_a/b_dom"/>
</dbReference>
<dbReference type="SUPFAM" id="SSF55120">
    <property type="entry name" value="Pseudouridine synthase"/>
    <property type="match status" value="1"/>
</dbReference>
<evidence type="ECO:0000313" key="10">
    <source>
        <dbReference type="Proteomes" id="UP000256562"/>
    </source>
</evidence>
<dbReference type="EMBL" id="QKXQ01000364">
    <property type="protein sequence ID" value="REH94250.1"/>
    <property type="molecule type" value="Genomic_DNA"/>
</dbReference>
<dbReference type="InterPro" id="IPR020094">
    <property type="entry name" value="TruA/RsuA/RluB/E/F_N"/>
</dbReference>
<dbReference type="PANTHER" id="PTHR11142">
    <property type="entry name" value="PSEUDOURIDYLATE SYNTHASE"/>
    <property type="match status" value="1"/>
</dbReference>
<evidence type="ECO:0000259" key="8">
    <source>
        <dbReference type="Pfam" id="PF01416"/>
    </source>
</evidence>
<dbReference type="NCBIfam" id="TIGR00071">
    <property type="entry name" value="hisT_truA"/>
    <property type="match status" value="1"/>
</dbReference>
<dbReference type="OrthoDB" id="9811823at2"/>
<dbReference type="CDD" id="cd02570">
    <property type="entry name" value="PseudoU_synth_EcTruA"/>
    <property type="match status" value="1"/>
</dbReference>
<evidence type="ECO:0000256" key="1">
    <source>
        <dbReference type="ARBA" id="ARBA00009375"/>
    </source>
</evidence>
<dbReference type="InterPro" id="IPR020103">
    <property type="entry name" value="PsdUridine_synth_cat_dom_sf"/>
</dbReference>
<feature type="domain" description="Pseudouridine synthase I TruA alpha/beta" evidence="8">
    <location>
        <begin position="143"/>
        <end position="242"/>
    </location>
</feature>
<evidence type="ECO:0000256" key="3">
    <source>
        <dbReference type="ARBA" id="ARBA00023235"/>
    </source>
</evidence>
<name>A0A3E0INY4_9STAP</name>
<dbReference type="Proteomes" id="UP000256562">
    <property type="component" value="Unassembled WGS sequence"/>
</dbReference>
<dbReference type="AlphaFoldDB" id="A0A3E0INY4"/>
<dbReference type="Pfam" id="PF01416">
    <property type="entry name" value="PseudoU_synth_1"/>
    <property type="match status" value="2"/>
</dbReference>
<comment type="caution">
    <text evidence="4">Lacks conserved residue(s) required for the propagation of feature annotation.</text>
</comment>
<dbReference type="RefSeq" id="WP_116094567.1">
    <property type="nucleotide sequence ID" value="NZ_QKXQ01000364.1"/>
</dbReference>
<comment type="subunit">
    <text evidence="4">Homodimer.</text>
</comment>
<keyword evidence="3 4" id="KW-0413">Isomerase</keyword>
<organism evidence="9 10">
    <name type="scientific">Staphylococcus felis</name>
    <dbReference type="NCBI Taxonomy" id="46127"/>
    <lineage>
        <taxon>Bacteria</taxon>
        <taxon>Bacillati</taxon>
        <taxon>Bacillota</taxon>
        <taxon>Bacilli</taxon>
        <taxon>Bacillales</taxon>
        <taxon>Staphylococcaceae</taxon>
        <taxon>Staphylococcus</taxon>
    </lineage>
</organism>
<evidence type="ECO:0000256" key="2">
    <source>
        <dbReference type="ARBA" id="ARBA00022694"/>
    </source>
</evidence>
<proteinExistence type="inferred from homology"/>
<dbReference type="Gene3D" id="3.30.70.580">
    <property type="entry name" value="Pseudouridine synthase I, catalytic domain, N-terminal subdomain"/>
    <property type="match status" value="1"/>
</dbReference>
<feature type="active site" description="Nucleophile" evidence="4 5">
    <location>
        <position position="52"/>
    </location>
</feature>
<comment type="function">
    <text evidence="4">Formation of pseudouridine at positions 38, 39 and 40 in the anticodon stem and loop of transfer RNAs.</text>
</comment>
<reference evidence="9 10" key="1">
    <citation type="journal article" date="2018" name="Vet. Microbiol.">
        <title>Characterisation of Staphylococcus felis isolated from cats using whole genome sequencing.</title>
        <authorList>
            <person name="Worthing K."/>
            <person name="Pang S."/>
            <person name="Trott D.J."/>
            <person name="Abraham S."/>
            <person name="Coombs G.W."/>
            <person name="Jordan D."/>
            <person name="McIntyre L."/>
            <person name="Davies M.R."/>
            <person name="Norris J."/>
        </authorList>
    </citation>
    <scope>NUCLEOTIDE SEQUENCE [LARGE SCALE GENOMIC DNA]</scope>
    <source>
        <strain evidence="9 10">F9</strain>
    </source>
</reference>
<evidence type="ECO:0000256" key="6">
    <source>
        <dbReference type="PIRSR" id="PIRSR001430-2"/>
    </source>
</evidence>
<keyword evidence="2 4" id="KW-0819">tRNA processing</keyword>
<dbReference type="PANTHER" id="PTHR11142:SF0">
    <property type="entry name" value="TRNA PSEUDOURIDINE SYNTHASE-LIKE 1"/>
    <property type="match status" value="1"/>
</dbReference>
<dbReference type="FunFam" id="3.30.70.580:FF:000001">
    <property type="entry name" value="tRNA pseudouridine synthase A"/>
    <property type="match status" value="1"/>
</dbReference>
<protein>
    <recommendedName>
        <fullName evidence="4">tRNA pseudouridine synthase A</fullName>
        <ecNumber evidence="4">5.4.99.12</ecNumber>
    </recommendedName>
    <alternativeName>
        <fullName evidence="4">tRNA pseudouridine(38-40) synthase</fullName>
    </alternativeName>
    <alternativeName>
        <fullName evidence="4">tRNA pseudouridylate synthase I</fullName>
    </alternativeName>
    <alternativeName>
        <fullName evidence="4">tRNA-uridine isomerase I</fullName>
    </alternativeName>
</protein>
<evidence type="ECO:0000256" key="7">
    <source>
        <dbReference type="RuleBase" id="RU003792"/>
    </source>
</evidence>
<dbReference type="EC" id="5.4.99.12" evidence="4"/>
<evidence type="ECO:0000256" key="4">
    <source>
        <dbReference type="HAMAP-Rule" id="MF_00171"/>
    </source>
</evidence>
<evidence type="ECO:0000313" key="9">
    <source>
        <dbReference type="EMBL" id="REH94250.1"/>
    </source>
</evidence>
<dbReference type="HAMAP" id="MF_00171">
    <property type="entry name" value="TruA"/>
    <property type="match status" value="1"/>
</dbReference>
<dbReference type="PIRSF" id="PIRSF001430">
    <property type="entry name" value="tRNA_psdUrid_synth"/>
    <property type="match status" value="1"/>
</dbReference>
<dbReference type="GO" id="GO:0031119">
    <property type="term" value="P:tRNA pseudouridine synthesis"/>
    <property type="evidence" value="ECO:0007669"/>
    <property type="project" value="UniProtKB-UniRule"/>
</dbReference>
<comment type="caution">
    <text evidence="9">The sequence shown here is derived from an EMBL/GenBank/DDBJ whole genome shotgun (WGS) entry which is preliminary data.</text>
</comment>